<organism evidence="2 3">
    <name type="scientific">Vitis vinifera</name>
    <name type="common">Grape</name>
    <dbReference type="NCBI Taxonomy" id="29760"/>
    <lineage>
        <taxon>Eukaryota</taxon>
        <taxon>Viridiplantae</taxon>
        <taxon>Streptophyta</taxon>
        <taxon>Embryophyta</taxon>
        <taxon>Tracheophyta</taxon>
        <taxon>Spermatophyta</taxon>
        <taxon>Magnoliopsida</taxon>
        <taxon>eudicotyledons</taxon>
        <taxon>Gunneridae</taxon>
        <taxon>Pentapetalae</taxon>
        <taxon>rosids</taxon>
        <taxon>Vitales</taxon>
        <taxon>Vitaceae</taxon>
        <taxon>Viteae</taxon>
        <taxon>Vitis</taxon>
    </lineage>
</organism>
<protein>
    <submittedName>
        <fullName evidence="2">Uncharacterized protein</fullName>
    </submittedName>
</protein>
<evidence type="ECO:0000313" key="2">
    <source>
        <dbReference type="EMBL" id="CCB49424.1"/>
    </source>
</evidence>
<dbReference type="InParanoid" id="F6HB37"/>
<feature type="transmembrane region" description="Helical" evidence="1">
    <location>
        <begin position="87"/>
        <end position="115"/>
    </location>
</feature>
<keyword evidence="1" id="KW-0812">Transmembrane</keyword>
<name>F6HB37_VITVI</name>
<evidence type="ECO:0000256" key="1">
    <source>
        <dbReference type="SAM" id="Phobius"/>
    </source>
</evidence>
<dbReference type="STRING" id="29760.F6HB37"/>
<proteinExistence type="predicted"/>
<dbReference type="Pfam" id="PF00560">
    <property type="entry name" value="LRR_1"/>
    <property type="match status" value="1"/>
</dbReference>
<dbReference type="Proteomes" id="UP000009183">
    <property type="component" value="Chromosome 5"/>
</dbReference>
<gene>
    <name evidence="2" type="ordered locus">VIT_05s0094g01290</name>
</gene>
<dbReference type="PANTHER" id="PTHR48065">
    <property type="entry name" value="OS10G0469600 PROTEIN"/>
    <property type="match status" value="1"/>
</dbReference>
<dbReference type="PaxDb" id="29760-VIT_05s0094g01290.t01"/>
<dbReference type="AlphaFoldDB" id="F6HB37"/>
<dbReference type="InterPro" id="IPR032675">
    <property type="entry name" value="LRR_dom_sf"/>
</dbReference>
<keyword evidence="3" id="KW-1185">Reference proteome</keyword>
<dbReference type="PANTHER" id="PTHR48065:SF25">
    <property type="entry name" value="OS01G0891700 PROTEIN"/>
    <property type="match status" value="1"/>
</dbReference>
<dbReference type="EMBL" id="FN595507">
    <property type="protein sequence ID" value="CCB49424.1"/>
    <property type="molecule type" value="Genomic_DNA"/>
</dbReference>
<dbReference type="ExpressionAtlas" id="F6HB37">
    <property type="expression patterns" value="baseline and differential"/>
</dbReference>
<dbReference type="SUPFAM" id="SSF52058">
    <property type="entry name" value="L domain-like"/>
    <property type="match status" value="1"/>
</dbReference>
<sequence length="128" mass="13943">MVSCVRLNHLVLNKNQLTGQIPPQLGQLYWIKDLNVANNRLSGPVPTFVSYSALPESYANNKGLCGGPLKACEEQGKAKDSFKSGFAVGWAVSAVSVTAAFPCSYVIQQFAVISLTRIGRIRRKKDQT</sequence>
<dbReference type="Gene3D" id="3.80.10.10">
    <property type="entry name" value="Ribonuclease Inhibitor"/>
    <property type="match status" value="1"/>
</dbReference>
<reference evidence="3" key="1">
    <citation type="journal article" date="2007" name="Nature">
        <title>The grapevine genome sequence suggests ancestral hexaploidization in major angiosperm phyla.</title>
        <authorList>
            <consortium name="The French-Italian Public Consortium for Grapevine Genome Characterization."/>
            <person name="Jaillon O."/>
            <person name="Aury J.-M."/>
            <person name="Noel B."/>
            <person name="Policriti A."/>
            <person name="Clepet C."/>
            <person name="Casagrande A."/>
            <person name="Choisne N."/>
            <person name="Aubourg S."/>
            <person name="Vitulo N."/>
            <person name="Jubin C."/>
            <person name="Vezzi A."/>
            <person name="Legeai F."/>
            <person name="Hugueney P."/>
            <person name="Dasilva C."/>
            <person name="Horner D."/>
            <person name="Mica E."/>
            <person name="Jublot D."/>
            <person name="Poulain J."/>
            <person name="Bruyere C."/>
            <person name="Billault A."/>
            <person name="Segurens B."/>
            <person name="Gouyvenoux M."/>
            <person name="Ugarte E."/>
            <person name="Cattonaro F."/>
            <person name="Anthouard V."/>
            <person name="Vico V."/>
            <person name="Del Fabbro C."/>
            <person name="Alaux M."/>
            <person name="Di Gaspero G."/>
            <person name="Dumas V."/>
            <person name="Felice N."/>
            <person name="Paillard S."/>
            <person name="Juman I."/>
            <person name="Moroldo M."/>
            <person name="Scalabrin S."/>
            <person name="Canaguier A."/>
            <person name="Le Clainche I."/>
            <person name="Malacrida G."/>
            <person name="Durand E."/>
            <person name="Pesole G."/>
            <person name="Laucou V."/>
            <person name="Chatelet P."/>
            <person name="Merdinoglu D."/>
            <person name="Delledonne M."/>
            <person name="Pezzotti M."/>
            <person name="Lecharny A."/>
            <person name="Scarpelli C."/>
            <person name="Artiguenave F."/>
            <person name="Pe M.E."/>
            <person name="Valle G."/>
            <person name="Morgante M."/>
            <person name="Caboche M."/>
            <person name="Adam-Blondon A.-F."/>
            <person name="Weissenbach J."/>
            <person name="Quetier F."/>
            <person name="Wincker P."/>
        </authorList>
    </citation>
    <scope>NUCLEOTIDE SEQUENCE [LARGE SCALE GENOMIC DNA]</scope>
    <source>
        <strain evidence="3">cv. Pinot noir / PN40024</strain>
    </source>
</reference>
<dbReference type="HOGENOM" id="CLU_1963600_0_0_1"/>
<keyword evidence="1" id="KW-0472">Membrane</keyword>
<dbReference type="InterPro" id="IPR001611">
    <property type="entry name" value="Leu-rich_rpt"/>
</dbReference>
<evidence type="ECO:0000313" key="3">
    <source>
        <dbReference type="Proteomes" id="UP000009183"/>
    </source>
</evidence>
<keyword evidence="1" id="KW-1133">Transmembrane helix</keyword>
<accession>F6HB37</accession>